<evidence type="ECO:0000313" key="6">
    <source>
        <dbReference type="Proteomes" id="UP000198577"/>
    </source>
</evidence>
<dbReference type="InterPro" id="IPR027417">
    <property type="entry name" value="P-loop_NTPase"/>
</dbReference>
<dbReference type="RefSeq" id="WP_025746816.1">
    <property type="nucleotide sequence ID" value="NZ_FOXR01000015.1"/>
</dbReference>
<organism evidence="5 6">
    <name type="scientific">Caldicoprobacter faecalis</name>
    <dbReference type="NCBI Taxonomy" id="937334"/>
    <lineage>
        <taxon>Bacteria</taxon>
        <taxon>Bacillati</taxon>
        <taxon>Bacillota</taxon>
        <taxon>Clostridia</taxon>
        <taxon>Caldicoprobacterales</taxon>
        <taxon>Caldicoprobacteraceae</taxon>
        <taxon>Caldicoprobacter</taxon>
    </lineage>
</organism>
<dbReference type="Gene3D" id="3.40.50.300">
    <property type="entry name" value="P-loop containing nucleotide triphosphate hydrolases"/>
    <property type="match status" value="1"/>
</dbReference>
<sequence>MGGIVTNNLSFSYGKNQVLKDVSFTAYEGEITYLAGLNGAGKTTWIKLCSDLLIPDKGEILLGFSPQKAMKHLYSVVFDFPPVYPQLTGYDNLYVLYGVDSKLKNFKKIQDAMGLSDYLLRKKARDYSLGQRHRLAIMGALLRDPKYLVLDEPDIGIDPEGWSAVKECLLMMKNEGAAIVITGQHMDEMCELADRVVILHNRTIVYDNRKEQLIADHPNSTYTDIIMSYMR</sequence>
<accession>A0A1I5WAR4</accession>
<dbReference type="AlphaFoldDB" id="A0A1I5WAR4"/>
<dbReference type="CDD" id="cd03230">
    <property type="entry name" value="ABC_DR_subfamily_A"/>
    <property type="match status" value="1"/>
</dbReference>
<dbReference type="SUPFAM" id="SSF52540">
    <property type="entry name" value="P-loop containing nucleoside triphosphate hydrolases"/>
    <property type="match status" value="1"/>
</dbReference>
<dbReference type="GO" id="GO:0016887">
    <property type="term" value="F:ATP hydrolysis activity"/>
    <property type="evidence" value="ECO:0007669"/>
    <property type="project" value="InterPro"/>
</dbReference>
<evidence type="ECO:0000256" key="1">
    <source>
        <dbReference type="ARBA" id="ARBA00022448"/>
    </source>
</evidence>
<protein>
    <submittedName>
        <fullName evidence="5">ABC-2 type transport system ATP-binding protein/sodium transport system ATP-binding protein</fullName>
    </submittedName>
</protein>
<dbReference type="InterPro" id="IPR050763">
    <property type="entry name" value="ABC_transporter_ATP-binding"/>
</dbReference>
<dbReference type="PANTHER" id="PTHR42711:SF18">
    <property type="entry name" value="ABC TRANSPORTER, ATP-BINDING PROTEIN"/>
    <property type="match status" value="1"/>
</dbReference>
<dbReference type="Pfam" id="PF00005">
    <property type="entry name" value="ABC_tran"/>
    <property type="match status" value="1"/>
</dbReference>
<name>A0A1I5WAR4_9FIRM</name>
<evidence type="ECO:0000259" key="4">
    <source>
        <dbReference type="PROSITE" id="PS50893"/>
    </source>
</evidence>
<dbReference type="InterPro" id="IPR003439">
    <property type="entry name" value="ABC_transporter-like_ATP-bd"/>
</dbReference>
<keyword evidence="2" id="KW-0547">Nucleotide-binding</keyword>
<dbReference type="GO" id="GO:0005524">
    <property type="term" value="F:ATP binding"/>
    <property type="evidence" value="ECO:0007669"/>
    <property type="project" value="UniProtKB-KW"/>
</dbReference>
<dbReference type="PROSITE" id="PS50893">
    <property type="entry name" value="ABC_TRANSPORTER_2"/>
    <property type="match status" value="1"/>
</dbReference>
<evidence type="ECO:0000313" key="5">
    <source>
        <dbReference type="EMBL" id="SFQ16818.1"/>
    </source>
</evidence>
<dbReference type="PANTHER" id="PTHR42711">
    <property type="entry name" value="ABC TRANSPORTER ATP-BINDING PROTEIN"/>
    <property type="match status" value="1"/>
</dbReference>
<feature type="domain" description="ABC transporter" evidence="4">
    <location>
        <begin position="4"/>
        <end position="226"/>
    </location>
</feature>
<dbReference type="Proteomes" id="UP000198577">
    <property type="component" value="Unassembled WGS sequence"/>
</dbReference>
<evidence type="ECO:0000256" key="2">
    <source>
        <dbReference type="ARBA" id="ARBA00022741"/>
    </source>
</evidence>
<keyword evidence="3 5" id="KW-0067">ATP-binding</keyword>
<reference evidence="5 6" key="1">
    <citation type="submission" date="2016-10" db="EMBL/GenBank/DDBJ databases">
        <authorList>
            <person name="de Groot N.N."/>
        </authorList>
    </citation>
    <scope>NUCLEOTIDE SEQUENCE [LARGE SCALE GENOMIC DNA]</scope>
    <source>
        <strain evidence="5 6">DSM 20678</strain>
    </source>
</reference>
<dbReference type="STRING" id="937334.SAMN05444406_11528"/>
<proteinExistence type="predicted"/>
<dbReference type="OrthoDB" id="9804819at2"/>
<evidence type="ECO:0000256" key="3">
    <source>
        <dbReference type="ARBA" id="ARBA00022840"/>
    </source>
</evidence>
<keyword evidence="6" id="KW-1185">Reference proteome</keyword>
<gene>
    <name evidence="5" type="ORF">SAMN05444406_11528</name>
</gene>
<dbReference type="EMBL" id="FOXR01000015">
    <property type="protein sequence ID" value="SFQ16818.1"/>
    <property type="molecule type" value="Genomic_DNA"/>
</dbReference>
<keyword evidence="1" id="KW-0813">Transport</keyword>